<dbReference type="GO" id="GO:0016787">
    <property type="term" value="F:hydrolase activity"/>
    <property type="evidence" value="ECO:0007669"/>
    <property type="project" value="UniProtKB-KW"/>
</dbReference>
<evidence type="ECO:0000256" key="7">
    <source>
        <dbReference type="RuleBase" id="RU365068"/>
    </source>
</evidence>
<feature type="domain" description="Helicase C-terminal" evidence="10">
    <location>
        <begin position="334"/>
        <end position="478"/>
    </location>
</feature>
<dbReference type="SMART" id="SM00490">
    <property type="entry name" value="HELICc"/>
    <property type="match status" value="1"/>
</dbReference>
<dbReference type="Proteomes" id="UP000677054">
    <property type="component" value="Unassembled WGS sequence"/>
</dbReference>
<gene>
    <name evidence="11" type="ORF">DSTB1V02_LOCUS3068</name>
</gene>
<keyword evidence="4 6" id="KW-0067">ATP-binding</keyword>
<dbReference type="InterPro" id="IPR000629">
    <property type="entry name" value="RNA-helicase_DEAD-box_CS"/>
</dbReference>
<dbReference type="AlphaFoldDB" id="A0A7R8X9P1"/>
<comment type="similarity">
    <text evidence="6">Belongs to the DEAD box helicase family.</text>
</comment>
<feature type="domain" description="Helicase ATP-binding" evidence="9">
    <location>
        <begin position="60"/>
        <end position="268"/>
    </location>
</feature>
<dbReference type="CDD" id="cd17946">
    <property type="entry name" value="DEADc_DDX24"/>
    <property type="match status" value="1"/>
</dbReference>
<dbReference type="GO" id="GO:0003723">
    <property type="term" value="F:RNA binding"/>
    <property type="evidence" value="ECO:0007669"/>
    <property type="project" value="UniProtKB-UniRule"/>
</dbReference>
<evidence type="ECO:0000259" key="9">
    <source>
        <dbReference type="PROSITE" id="PS51192"/>
    </source>
</evidence>
<dbReference type="PROSITE" id="PS51192">
    <property type="entry name" value="HELICASE_ATP_BIND_1"/>
    <property type="match status" value="1"/>
</dbReference>
<reference evidence="11" key="1">
    <citation type="submission" date="2020-11" db="EMBL/GenBank/DDBJ databases">
        <authorList>
            <person name="Tran Van P."/>
        </authorList>
    </citation>
    <scope>NUCLEOTIDE SEQUENCE</scope>
</reference>
<sequence length="627" mass="71225">MDWKSVPLGDGEVAIDMGEEDWQGFGGLEECTQYTLMKPSELKKNEETGSKEKIHALTIPSAIRDHKDILGAAETGSGKTLAFAIPIIHGILQEKLNSEGLIDGDNKLEALILTPTRELALQVRNHIVAAAKYTDIKILVNNEAIDNRAAYFIYHTYIKTKSPESFTKDFLALVYLVGFVIGGLSQEKQERLLKKRPQIIVATPGRLWELMERVTSYLQNIESVRYLVIDEADRMVEKGHFQELHRILERLNASIARRQTFVFSATLTLVHAPPSRLKSMKAWTKTSDNKLANLMKTIKMNGKPKVVDLTRKLGTAEMLSEARILCGKEEKDMYLYYFLVKHPGRTLVFCNSIDCVRHLKGVFDQLQCQPLWLHASMLQKQRLKNLEKFSSKPQGLLLATDVAARGLDIPGIQHVLHYQVPRTSESYIHRSGRTARAAKEGLSVILMDPSEVSAYRKLCFTLNREADLPVFPIDAELMPSIQDRVKLAQQLALEMHRLEKKSADSKWFEKAAKELDLALSDSDFSRSSDSDDEDKKDEQQEKSKLVGQLRSRLNQLLSQPIAPRRQMGITKYPTRSGKLDLPSVQNEQTALEALQEEKQEPESLKFLRKVKSGKVKKQKQKKLKRRK</sequence>
<comment type="catalytic activity">
    <reaction evidence="7">
        <text>ATP + H2O = ADP + phosphate + H(+)</text>
        <dbReference type="Rhea" id="RHEA:13065"/>
        <dbReference type="ChEBI" id="CHEBI:15377"/>
        <dbReference type="ChEBI" id="CHEBI:15378"/>
        <dbReference type="ChEBI" id="CHEBI:30616"/>
        <dbReference type="ChEBI" id="CHEBI:43474"/>
        <dbReference type="ChEBI" id="CHEBI:456216"/>
        <dbReference type="EC" id="3.6.4.13"/>
    </reaction>
</comment>
<dbReference type="GO" id="GO:0005524">
    <property type="term" value="F:ATP binding"/>
    <property type="evidence" value="ECO:0007669"/>
    <property type="project" value="UniProtKB-UniRule"/>
</dbReference>
<feature type="region of interest" description="Disordered" evidence="8">
    <location>
        <begin position="521"/>
        <end position="583"/>
    </location>
</feature>
<dbReference type="CDD" id="cd18787">
    <property type="entry name" value="SF2_C_DEAD"/>
    <property type="match status" value="1"/>
</dbReference>
<evidence type="ECO:0000256" key="1">
    <source>
        <dbReference type="ARBA" id="ARBA00022741"/>
    </source>
</evidence>
<proteinExistence type="inferred from homology"/>
<dbReference type="InterPro" id="IPR001650">
    <property type="entry name" value="Helicase_C-like"/>
</dbReference>
<dbReference type="InterPro" id="IPR014001">
    <property type="entry name" value="Helicase_ATP-bd"/>
</dbReference>
<comment type="function">
    <text evidence="7">RNA helicase.</text>
</comment>
<name>A0A7R8X9P1_9CRUS</name>
<evidence type="ECO:0000259" key="10">
    <source>
        <dbReference type="PROSITE" id="PS51194"/>
    </source>
</evidence>
<keyword evidence="3 6" id="KW-0347">Helicase</keyword>
<evidence type="ECO:0000256" key="8">
    <source>
        <dbReference type="SAM" id="MobiDB-lite"/>
    </source>
</evidence>
<dbReference type="EMBL" id="CAJPEV010000372">
    <property type="protein sequence ID" value="CAG0884591.1"/>
    <property type="molecule type" value="Genomic_DNA"/>
</dbReference>
<comment type="domain">
    <text evidence="7">The Q motif is unique to and characteristic of the DEAD box family of RNA helicases and controls ATP binding and hydrolysis.</text>
</comment>
<accession>A0A7R8X9P1</accession>
<feature type="compositionally biased region" description="Low complexity" evidence="8">
    <location>
        <begin position="548"/>
        <end position="559"/>
    </location>
</feature>
<dbReference type="PROSITE" id="PS00039">
    <property type="entry name" value="DEAD_ATP_HELICASE"/>
    <property type="match status" value="1"/>
</dbReference>
<evidence type="ECO:0000256" key="5">
    <source>
        <dbReference type="ARBA" id="ARBA00022884"/>
    </source>
</evidence>
<evidence type="ECO:0000256" key="6">
    <source>
        <dbReference type="RuleBase" id="RU000492"/>
    </source>
</evidence>
<evidence type="ECO:0000256" key="2">
    <source>
        <dbReference type="ARBA" id="ARBA00022801"/>
    </source>
</evidence>
<dbReference type="PROSITE" id="PS51194">
    <property type="entry name" value="HELICASE_CTER"/>
    <property type="match status" value="1"/>
</dbReference>
<dbReference type="GO" id="GO:0003724">
    <property type="term" value="F:RNA helicase activity"/>
    <property type="evidence" value="ECO:0007669"/>
    <property type="project" value="UniProtKB-EC"/>
</dbReference>
<dbReference type="SUPFAM" id="SSF52540">
    <property type="entry name" value="P-loop containing nucleoside triphosphate hydrolases"/>
    <property type="match status" value="1"/>
</dbReference>
<keyword evidence="1 6" id="KW-0547">Nucleotide-binding</keyword>
<keyword evidence="2 6" id="KW-0378">Hydrolase</keyword>
<feature type="region of interest" description="Disordered" evidence="8">
    <location>
        <begin position="603"/>
        <end position="627"/>
    </location>
</feature>
<evidence type="ECO:0000313" key="12">
    <source>
        <dbReference type="Proteomes" id="UP000677054"/>
    </source>
</evidence>
<dbReference type="Pfam" id="PF00270">
    <property type="entry name" value="DEAD"/>
    <property type="match status" value="2"/>
</dbReference>
<dbReference type="PANTHER" id="PTHR24031">
    <property type="entry name" value="RNA HELICASE"/>
    <property type="match status" value="1"/>
</dbReference>
<dbReference type="SMART" id="SM00487">
    <property type="entry name" value="DEXDc"/>
    <property type="match status" value="1"/>
</dbReference>
<dbReference type="Pfam" id="PF00271">
    <property type="entry name" value="Helicase_C"/>
    <property type="match status" value="1"/>
</dbReference>
<evidence type="ECO:0000313" key="11">
    <source>
        <dbReference type="EMBL" id="CAD7243134.1"/>
    </source>
</evidence>
<evidence type="ECO:0000256" key="3">
    <source>
        <dbReference type="ARBA" id="ARBA00022806"/>
    </source>
</evidence>
<keyword evidence="12" id="KW-1185">Reference proteome</keyword>
<organism evidence="11">
    <name type="scientific">Darwinula stevensoni</name>
    <dbReference type="NCBI Taxonomy" id="69355"/>
    <lineage>
        <taxon>Eukaryota</taxon>
        <taxon>Metazoa</taxon>
        <taxon>Ecdysozoa</taxon>
        <taxon>Arthropoda</taxon>
        <taxon>Crustacea</taxon>
        <taxon>Oligostraca</taxon>
        <taxon>Ostracoda</taxon>
        <taxon>Podocopa</taxon>
        <taxon>Podocopida</taxon>
        <taxon>Darwinulocopina</taxon>
        <taxon>Darwinuloidea</taxon>
        <taxon>Darwinulidae</taxon>
        <taxon>Darwinula</taxon>
    </lineage>
</organism>
<dbReference type="EMBL" id="LR899889">
    <property type="protein sequence ID" value="CAD7243134.1"/>
    <property type="molecule type" value="Genomic_DNA"/>
</dbReference>
<keyword evidence="5 7" id="KW-0694">RNA-binding</keyword>
<dbReference type="InterPro" id="IPR027417">
    <property type="entry name" value="P-loop_NTPase"/>
</dbReference>
<protein>
    <recommendedName>
        <fullName evidence="7">ATP-dependent RNA helicase</fullName>
        <ecNumber evidence="7">3.6.4.13</ecNumber>
    </recommendedName>
</protein>
<dbReference type="OrthoDB" id="4310724at2759"/>
<dbReference type="InterPro" id="IPR011545">
    <property type="entry name" value="DEAD/DEAH_box_helicase_dom"/>
</dbReference>
<feature type="compositionally biased region" description="Basic residues" evidence="8">
    <location>
        <begin position="606"/>
        <end position="627"/>
    </location>
</feature>
<dbReference type="Gene3D" id="3.40.50.300">
    <property type="entry name" value="P-loop containing nucleotide triphosphate hydrolases"/>
    <property type="match status" value="2"/>
</dbReference>
<dbReference type="EC" id="3.6.4.13" evidence="7"/>
<evidence type="ECO:0000256" key="4">
    <source>
        <dbReference type="ARBA" id="ARBA00022840"/>
    </source>
</evidence>